<organism evidence="9 10">
    <name type="scientific">Candidatus Syntrophocurvum alkaliphilum</name>
    <dbReference type="NCBI Taxonomy" id="2293317"/>
    <lineage>
        <taxon>Bacteria</taxon>
        <taxon>Bacillati</taxon>
        <taxon>Bacillota</taxon>
        <taxon>Clostridia</taxon>
        <taxon>Eubacteriales</taxon>
        <taxon>Syntrophomonadaceae</taxon>
        <taxon>Candidatus Syntrophocurvum</taxon>
    </lineage>
</organism>
<keyword evidence="7" id="KW-0479">Metal-binding</keyword>
<dbReference type="InterPro" id="IPR036388">
    <property type="entry name" value="WH-like_DNA-bd_sf"/>
</dbReference>
<evidence type="ECO:0000256" key="7">
    <source>
        <dbReference type="PIRSR" id="PIRSR602481-1"/>
    </source>
</evidence>
<keyword evidence="10" id="KW-1185">Reference proteome</keyword>
<evidence type="ECO:0000256" key="5">
    <source>
        <dbReference type="ARBA" id="ARBA00023125"/>
    </source>
</evidence>
<dbReference type="SUPFAM" id="SSF46785">
    <property type="entry name" value="Winged helix' DNA-binding domain"/>
    <property type="match status" value="1"/>
</dbReference>
<dbReference type="InterPro" id="IPR036390">
    <property type="entry name" value="WH_DNA-bd_sf"/>
</dbReference>
<gene>
    <name evidence="9" type="ORF">SYNTR_1966</name>
</gene>
<dbReference type="Pfam" id="PF01475">
    <property type="entry name" value="FUR"/>
    <property type="match status" value="1"/>
</dbReference>
<keyword evidence="3 7" id="KW-0862">Zinc</keyword>
<dbReference type="GO" id="GO:1900376">
    <property type="term" value="P:regulation of secondary metabolite biosynthetic process"/>
    <property type="evidence" value="ECO:0007669"/>
    <property type="project" value="TreeGrafter"/>
</dbReference>
<comment type="cofactor">
    <cofactor evidence="8">
        <name>Mn(2+)</name>
        <dbReference type="ChEBI" id="CHEBI:29035"/>
    </cofactor>
    <cofactor evidence="8">
        <name>Fe(2+)</name>
        <dbReference type="ChEBI" id="CHEBI:29033"/>
    </cofactor>
    <text evidence="8">Binds 1 Mn(2+) or Fe(2+) ion per subunit.</text>
</comment>
<feature type="binding site" evidence="7">
    <location>
        <position position="98"/>
    </location>
    <ligand>
        <name>Zn(2+)</name>
        <dbReference type="ChEBI" id="CHEBI:29105"/>
    </ligand>
</feature>
<keyword evidence="4" id="KW-0805">Transcription regulation</keyword>
<name>A0A6I6DKZ3_9FIRM</name>
<evidence type="ECO:0000313" key="10">
    <source>
        <dbReference type="Proteomes" id="UP000426444"/>
    </source>
</evidence>
<feature type="binding site" evidence="8">
    <location>
        <position position="131"/>
    </location>
    <ligand>
        <name>Fe cation</name>
        <dbReference type="ChEBI" id="CHEBI:24875"/>
    </ligand>
</feature>
<keyword evidence="5" id="KW-0238">DNA-binding</keyword>
<dbReference type="Proteomes" id="UP000426444">
    <property type="component" value="Chromosome"/>
</dbReference>
<comment type="similarity">
    <text evidence="1">Belongs to the Fur family.</text>
</comment>
<sequence>MFILNSINKKLENNNYKLTEQRAIVLDVMVENKGKHLSAEDVLYKARKKAPSISMSTVYRTLEKLSSIDVLYKTMLDKGRFRYELCKDEYHRHHHVICIDCGSILEVKVGEELLSSLETHLEKKGFKIKDHELKSYGHCPKCNKG</sequence>
<dbReference type="PANTHER" id="PTHR33202">
    <property type="entry name" value="ZINC UPTAKE REGULATION PROTEIN"/>
    <property type="match status" value="1"/>
</dbReference>
<comment type="cofactor">
    <cofactor evidence="7">
        <name>Zn(2+)</name>
        <dbReference type="ChEBI" id="CHEBI:29105"/>
    </cofactor>
    <text evidence="7">Binds 1 zinc ion per subunit.</text>
</comment>
<feature type="binding site" evidence="7">
    <location>
        <position position="142"/>
    </location>
    <ligand>
        <name>Zn(2+)</name>
        <dbReference type="ChEBI" id="CHEBI:29105"/>
    </ligand>
</feature>
<evidence type="ECO:0000313" key="9">
    <source>
        <dbReference type="EMBL" id="QGU00560.1"/>
    </source>
</evidence>
<evidence type="ECO:0000256" key="8">
    <source>
        <dbReference type="PIRSR" id="PIRSR602481-2"/>
    </source>
</evidence>
<dbReference type="Gene3D" id="3.30.1490.190">
    <property type="match status" value="1"/>
</dbReference>
<accession>A0A6I6DKZ3</accession>
<dbReference type="RefSeq" id="WP_156204328.1">
    <property type="nucleotide sequence ID" value="NZ_CP046457.1"/>
</dbReference>
<evidence type="ECO:0000256" key="2">
    <source>
        <dbReference type="ARBA" id="ARBA00022491"/>
    </source>
</evidence>
<dbReference type="EMBL" id="CP046457">
    <property type="protein sequence ID" value="QGU00560.1"/>
    <property type="molecule type" value="Genomic_DNA"/>
</dbReference>
<dbReference type="AlphaFoldDB" id="A0A6I6DKZ3"/>
<feature type="binding site" evidence="7">
    <location>
        <position position="139"/>
    </location>
    <ligand>
        <name>Zn(2+)</name>
        <dbReference type="ChEBI" id="CHEBI:29105"/>
    </ligand>
</feature>
<feature type="binding site" evidence="7">
    <location>
        <position position="101"/>
    </location>
    <ligand>
        <name>Zn(2+)</name>
        <dbReference type="ChEBI" id="CHEBI:29105"/>
    </ligand>
</feature>
<dbReference type="InterPro" id="IPR002481">
    <property type="entry name" value="FUR"/>
</dbReference>
<dbReference type="Gene3D" id="1.10.10.10">
    <property type="entry name" value="Winged helix-like DNA-binding domain superfamily/Winged helix DNA-binding domain"/>
    <property type="match status" value="1"/>
</dbReference>
<reference evidence="10" key="1">
    <citation type="journal article" date="2019" name="Microbiology">
        <title>Complete Genome Sequence of an Uncultured Bacterium of the Candidate Phylum Bipolaricaulota.</title>
        <authorList>
            <person name="Kadnikov V.V."/>
            <person name="Mardanov A.V."/>
            <person name="Beletsky A.V."/>
            <person name="Frank Y.A."/>
            <person name="Karnachuk O.V."/>
            <person name="Ravin N.V."/>
        </authorList>
    </citation>
    <scope>NUCLEOTIDE SEQUENCE [LARGE SCALE GENOMIC DNA]</scope>
</reference>
<dbReference type="InterPro" id="IPR043135">
    <property type="entry name" value="Fur_C"/>
</dbReference>
<keyword evidence="2" id="KW-0678">Repressor</keyword>
<evidence type="ECO:0000256" key="6">
    <source>
        <dbReference type="ARBA" id="ARBA00023163"/>
    </source>
</evidence>
<evidence type="ECO:0000256" key="4">
    <source>
        <dbReference type="ARBA" id="ARBA00023015"/>
    </source>
</evidence>
<keyword evidence="8" id="KW-0408">Iron</keyword>
<dbReference type="GO" id="GO:0045892">
    <property type="term" value="P:negative regulation of DNA-templated transcription"/>
    <property type="evidence" value="ECO:0007669"/>
    <property type="project" value="TreeGrafter"/>
</dbReference>
<dbReference type="OrthoDB" id="8659436at2"/>
<dbReference type="CDD" id="cd07153">
    <property type="entry name" value="Fur_like"/>
    <property type="match status" value="1"/>
</dbReference>
<keyword evidence="6" id="KW-0804">Transcription</keyword>
<dbReference type="GO" id="GO:0000976">
    <property type="term" value="F:transcription cis-regulatory region binding"/>
    <property type="evidence" value="ECO:0007669"/>
    <property type="project" value="TreeGrafter"/>
</dbReference>
<proteinExistence type="inferred from homology"/>
<evidence type="ECO:0000256" key="3">
    <source>
        <dbReference type="ARBA" id="ARBA00022833"/>
    </source>
</evidence>
<dbReference type="GO" id="GO:0008270">
    <property type="term" value="F:zinc ion binding"/>
    <property type="evidence" value="ECO:0007669"/>
    <property type="project" value="TreeGrafter"/>
</dbReference>
<dbReference type="KEGG" id="salq:SYNTR_1966"/>
<protein>
    <submittedName>
        <fullName evidence="9">Ferric uptake regulation protein FUR</fullName>
    </submittedName>
</protein>
<dbReference type="PANTHER" id="PTHR33202:SF7">
    <property type="entry name" value="FERRIC UPTAKE REGULATION PROTEIN"/>
    <property type="match status" value="1"/>
</dbReference>
<evidence type="ECO:0000256" key="1">
    <source>
        <dbReference type="ARBA" id="ARBA00007957"/>
    </source>
</evidence>
<dbReference type="GO" id="GO:0003700">
    <property type="term" value="F:DNA-binding transcription factor activity"/>
    <property type="evidence" value="ECO:0007669"/>
    <property type="project" value="InterPro"/>
</dbReference>